<evidence type="ECO:0000256" key="2">
    <source>
        <dbReference type="ARBA" id="ARBA00022980"/>
    </source>
</evidence>
<dbReference type="GO" id="GO:0005840">
    <property type="term" value="C:ribosome"/>
    <property type="evidence" value="ECO:0007669"/>
    <property type="project" value="UniProtKB-KW"/>
</dbReference>
<evidence type="ECO:0000256" key="3">
    <source>
        <dbReference type="ARBA" id="ARBA00023274"/>
    </source>
</evidence>
<dbReference type="GO" id="GO:0006412">
    <property type="term" value="P:translation"/>
    <property type="evidence" value="ECO:0007669"/>
    <property type="project" value="UniProtKB-UniRule"/>
</dbReference>
<dbReference type="GO" id="GO:0003735">
    <property type="term" value="F:structural constituent of ribosome"/>
    <property type="evidence" value="ECO:0007669"/>
    <property type="project" value="InterPro"/>
</dbReference>
<dbReference type="OrthoDB" id="9815192at2"/>
<keyword evidence="3 5" id="KW-0687">Ribonucleoprotein</keyword>
<dbReference type="Pfam" id="PF00831">
    <property type="entry name" value="Ribosomal_L29"/>
    <property type="match status" value="1"/>
</dbReference>
<evidence type="ECO:0000256" key="5">
    <source>
        <dbReference type="HAMAP-Rule" id="MF_00374"/>
    </source>
</evidence>
<dbReference type="NCBIfam" id="TIGR00012">
    <property type="entry name" value="L29"/>
    <property type="match status" value="1"/>
</dbReference>
<evidence type="ECO:0000313" key="6">
    <source>
        <dbReference type="EMBL" id="EYC49724.1"/>
    </source>
</evidence>
<dbReference type="Proteomes" id="UP000023268">
    <property type="component" value="Unassembled WGS sequence"/>
</dbReference>
<sequence length="65" mass="7337">MTKSADLRQKDVAALQTEVKSLQKAHFNMRMQKATQQLNNTAQLRLTRRAVARAKTILAEKQAAN</sequence>
<dbReference type="STRING" id="1458275.AZ34_00675"/>
<dbReference type="AlphaFoldDB" id="A0A016XC95"/>
<dbReference type="CDD" id="cd00427">
    <property type="entry name" value="Ribosomal_L29_HIP"/>
    <property type="match status" value="1"/>
</dbReference>
<comment type="similarity">
    <text evidence="1 5">Belongs to the universal ribosomal protein uL29 family.</text>
</comment>
<dbReference type="RefSeq" id="WP_035603679.1">
    <property type="nucleotide sequence ID" value="NZ_JEMG01000001.1"/>
</dbReference>
<accession>A0A016XC95</accession>
<dbReference type="SUPFAM" id="SSF46561">
    <property type="entry name" value="Ribosomal protein L29 (L29p)"/>
    <property type="match status" value="1"/>
</dbReference>
<dbReference type="InterPro" id="IPR018254">
    <property type="entry name" value="Ribosomal_uL29_CS"/>
</dbReference>
<dbReference type="GO" id="GO:1990904">
    <property type="term" value="C:ribonucleoprotein complex"/>
    <property type="evidence" value="ECO:0007669"/>
    <property type="project" value="UniProtKB-KW"/>
</dbReference>
<proteinExistence type="inferred from homology"/>
<keyword evidence="2 5" id="KW-0689">Ribosomal protein</keyword>
<dbReference type="eggNOG" id="COG0255">
    <property type="taxonomic scope" value="Bacteria"/>
</dbReference>
<dbReference type="InterPro" id="IPR036049">
    <property type="entry name" value="Ribosomal_uL29_sf"/>
</dbReference>
<dbReference type="EMBL" id="JEMG01000001">
    <property type="protein sequence ID" value="EYC49724.1"/>
    <property type="molecule type" value="Genomic_DNA"/>
</dbReference>
<name>A0A016XC95_9BURK</name>
<comment type="caution">
    <text evidence="6">The sequence shown here is derived from an EMBL/GenBank/DDBJ whole genome shotgun (WGS) entry which is preliminary data.</text>
</comment>
<gene>
    <name evidence="5" type="primary">rpmC</name>
    <name evidence="6" type="ORF">AZ34_00675</name>
</gene>
<dbReference type="Gene3D" id="1.10.287.310">
    <property type="match status" value="1"/>
</dbReference>
<dbReference type="InterPro" id="IPR001854">
    <property type="entry name" value="Ribosomal_uL29"/>
</dbReference>
<protein>
    <recommendedName>
        <fullName evidence="4 5">Large ribosomal subunit protein uL29</fullName>
    </recommendedName>
</protein>
<evidence type="ECO:0000256" key="4">
    <source>
        <dbReference type="ARBA" id="ARBA00035204"/>
    </source>
</evidence>
<dbReference type="PROSITE" id="PS00579">
    <property type="entry name" value="RIBOSOMAL_L29"/>
    <property type="match status" value="1"/>
</dbReference>
<evidence type="ECO:0000313" key="7">
    <source>
        <dbReference type="Proteomes" id="UP000023268"/>
    </source>
</evidence>
<evidence type="ECO:0000256" key="1">
    <source>
        <dbReference type="ARBA" id="ARBA00009254"/>
    </source>
</evidence>
<reference evidence="6 7" key="1">
    <citation type="submission" date="2014-02" db="EMBL/GenBank/DDBJ databases">
        <title>Draft Genome of Hylemonella gracilis isolated from the Niagara River.</title>
        <authorList>
            <person name="Pawlowski D.R."/>
            <person name="Koudelka G.B."/>
        </authorList>
    </citation>
    <scope>NUCLEOTIDE SEQUENCE [LARGE SCALE GENOMIC DNA]</scope>
    <source>
        <strain evidence="6 7">Niagara R</strain>
    </source>
</reference>
<dbReference type="HAMAP" id="MF_00374">
    <property type="entry name" value="Ribosomal_uL29"/>
    <property type="match status" value="1"/>
</dbReference>
<organism evidence="6 7">
    <name type="scientific">Hylemonella gracilis str. Niagara R</name>
    <dbReference type="NCBI Taxonomy" id="1458275"/>
    <lineage>
        <taxon>Bacteria</taxon>
        <taxon>Pseudomonadati</taxon>
        <taxon>Pseudomonadota</taxon>
        <taxon>Betaproteobacteria</taxon>
        <taxon>Burkholderiales</taxon>
        <taxon>Comamonadaceae</taxon>
        <taxon>Hylemonella</taxon>
    </lineage>
</organism>